<organism evidence="5 6">
    <name type="scientific">Perilla frutescens var. hirtella</name>
    <name type="common">Perilla citriodora</name>
    <name type="synonym">Perilla setoyensis</name>
    <dbReference type="NCBI Taxonomy" id="608512"/>
    <lineage>
        <taxon>Eukaryota</taxon>
        <taxon>Viridiplantae</taxon>
        <taxon>Streptophyta</taxon>
        <taxon>Embryophyta</taxon>
        <taxon>Tracheophyta</taxon>
        <taxon>Spermatophyta</taxon>
        <taxon>Magnoliopsida</taxon>
        <taxon>eudicotyledons</taxon>
        <taxon>Gunneridae</taxon>
        <taxon>Pentapetalae</taxon>
        <taxon>asterids</taxon>
        <taxon>lamiids</taxon>
        <taxon>Lamiales</taxon>
        <taxon>Lamiaceae</taxon>
        <taxon>Nepetoideae</taxon>
        <taxon>Elsholtzieae</taxon>
        <taxon>Perilla</taxon>
    </lineage>
</organism>
<evidence type="ECO:0000313" key="5">
    <source>
        <dbReference type="EMBL" id="KAH6831868.1"/>
    </source>
</evidence>
<feature type="region of interest" description="Disordered" evidence="4">
    <location>
        <begin position="43"/>
        <end position="76"/>
    </location>
</feature>
<evidence type="ECO:0000313" key="6">
    <source>
        <dbReference type="Proteomes" id="UP001190926"/>
    </source>
</evidence>
<comment type="similarity">
    <text evidence="3">Belongs to the GRAS family.</text>
</comment>
<reference evidence="5 6" key="1">
    <citation type="journal article" date="2021" name="Nat. Commun.">
        <title>Incipient diploidization of the medicinal plant Perilla within 10,000 years.</title>
        <authorList>
            <person name="Zhang Y."/>
            <person name="Shen Q."/>
            <person name="Leng L."/>
            <person name="Zhang D."/>
            <person name="Chen S."/>
            <person name="Shi Y."/>
            <person name="Ning Z."/>
            <person name="Chen S."/>
        </authorList>
    </citation>
    <scope>NUCLEOTIDE SEQUENCE [LARGE SCALE GENOMIC DNA]</scope>
    <source>
        <strain evidence="6">cv. PC099</strain>
    </source>
</reference>
<feature type="region of interest" description="SAW" evidence="3">
    <location>
        <begin position="396"/>
        <end position="473"/>
    </location>
</feature>
<proteinExistence type="inferred from homology"/>
<sequence>MTENTQKNAFPLTISYQDEAKDVAPCNLLAAFTILSKHGSQMKRMRSGAHGEESQLKHLENEKSNEASSQMGGNSSNSQILSAVSIMRMAEISLSQSISEKEGVLSNPANAFGFDSRVVRRHAEHLKRVLWLLDAAEKYSNQQYDQAEEVLVFALSGSNADHHPILRVVSFYARDLRERISMVKGRINLEMEVELVDSQQGLSDLKAAIHMREQKLPLPQISHFTAVQTIFDSVASAERVHLIDIGVKFGSYWIVMIHALANRKNCRLQQLKITAVCTCKDSNVKETDELDKDCLELEAGETVAVYLEFCLFSLSVRPKKVEALLIRLSSLNPHLMIVVDVEANGSSSAFTVRFKEALFLSSALFDSFEDSLERDNHYSRIAEKLHFQEVICSGVLSDDDEGSFKRHRKIDFWREYFSRFGIVETELSQTSMDQARLMIRDCPSWSSCSIGMNGKTMLIGWNGIPLWFLSAWKFQKRFSCKASENQIQIDLKGVEDSVEATSYYSGLEFFQGLDDFAEPCLFPSKYDLHPNIASSSFQPCGMLSSNEPQDLQPNEENEPYKFPSASMEILKHCTSRVGAVDGERRDMLSNETKGQQASPSTLSVNHVIELAAGNFIHSNSEIGGNLSAFSHSYGIAFLGLSTDNGKDIQLVQDLLLCAEKVCNQQYSFASKLLDECSKLSLGRTNVIQRLVYYFTEALRDRIQHETERFSGKCIVNKWPQELIPSISATASFIHKLPFNQVTQFAGIQSVVDHVSARRKVHIVDLEIHGGLTQAILMQSLVAGSESPLQHLKITAVATHQSNLHIDEAGILLKNLAKSLNLSFSFHVISLDDILDLHHNLDRGETVVVQAAHALRFMIPKPSQLEKLMRVIRSIKPHVMIVTEVEANINSPVFVNRFSEALFFFGAYFDYVEYFLKNDHADREFVESKLFSPSIRNIVAAEDEERKFRFVGLNVWRAFFARFGMVETELSKLALNHANLVLNTFDCRDSCTLGLNGKSLTVDWKDTPIFSLSAWKFHGMGSI</sequence>
<evidence type="ECO:0000256" key="3">
    <source>
        <dbReference type="PROSITE-ProRule" id="PRU01191"/>
    </source>
</evidence>
<feature type="region of interest" description="Leucine repeat II (LRII)" evidence="3">
    <location>
        <begin position="807"/>
        <end position="839"/>
    </location>
</feature>
<feature type="compositionally biased region" description="Basic and acidic residues" evidence="4">
    <location>
        <begin position="49"/>
        <end position="65"/>
    </location>
</feature>
<keyword evidence="2" id="KW-0804">Transcription</keyword>
<evidence type="ECO:0000256" key="2">
    <source>
        <dbReference type="ARBA" id="ARBA00023163"/>
    </source>
</evidence>
<comment type="caution">
    <text evidence="3">Lacks conserved residue(s) required for the propagation of feature annotation.</text>
</comment>
<gene>
    <name evidence="5" type="ORF">C2S53_008361</name>
</gene>
<dbReference type="Proteomes" id="UP001190926">
    <property type="component" value="Unassembled WGS sequence"/>
</dbReference>
<feature type="region of interest" description="SAW" evidence="3">
    <location>
        <begin position="939"/>
        <end position="1015"/>
    </location>
</feature>
<evidence type="ECO:0000256" key="4">
    <source>
        <dbReference type="SAM" id="MobiDB-lite"/>
    </source>
</evidence>
<feature type="short sequence motif" description="VHIID" evidence="3">
    <location>
        <begin position="760"/>
        <end position="764"/>
    </location>
</feature>
<keyword evidence="6" id="KW-1185">Reference proteome</keyword>
<dbReference type="InterPro" id="IPR005202">
    <property type="entry name" value="TF_GRAS"/>
</dbReference>
<accession>A0AAD4JDL0</accession>
<dbReference type="PROSITE" id="PS50985">
    <property type="entry name" value="GRAS"/>
    <property type="match status" value="2"/>
</dbReference>
<evidence type="ECO:0000256" key="1">
    <source>
        <dbReference type="ARBA" id="ARBA00023015"/>
    </source>
</evidence>
<name>A0AAD4JDL0_PERFH</name>
<dbReference type="PANTHER" id="PTHR31636">
    <property type="entry name" value="OSJNBA0084A10.13 PROTEIN-RELATED"/>
    <property type="match status" value="1"/>
</dbReference>
<dbReference type="Pfam" id="PF03514">
    <property type="entry name" value="GRAS"/>
    <property type="match status" value="3"/>
</dbReference>
<protein>
    <submittedName>
        <fullName evidence="5">Uncharacterized protein</fullName>
    </submittedName>
</protein>
<comment type="caution">
    <text evidence="5">The sequence shown here is derived from an EMBL/GenBank/DDBJ whole genome shotgun (WGS) entry which is preliminary data.</text>
</comment>
<feature type="short sequence motif" description="LxCxE motif" evidence="3">
    <location>
        <begin position="655"/>
        <end position="659"/>
    </location>
</feature>
<dbReference type="AlphaFoldDB" id="A0AAD4JDL0"/>
<keyword evidence="1" id="KW-0805">Transcription regulation</keyword>
<dbReference type="EMBL" id="SDAM02000081">
    <property type="protein sequence ID" value="KAH6831868.1"/>
    <property type="molecule type" value="Genomic_DNA"/>
</dbReference>